<proteinExistence type="predicted"/>
<accession>A0A3M0BQ92</accession>
<name>A0A3M0BQ92_9AQUI</name>
<comment type="caution">
    <text evidence="3">The sequence shown here is derived from an EMBL/GenBank/DDBJ whole genome shotgun (WGS) entry which is preliminary data.</text>
</comment>
<dbReference type="PANTHER" id="PTHR42709">
    <property type="entry name" value="ALKALINE PHOSPHATASE LIKE PROTEIN"/>
    <property type="match status" value="1"/>
</dbReference>
<keyword evidence="4" id="KW-1185">Reference proteome</keyword>
<reference evidence="3 4" key="1">
    <citation type="submission" date="2018-10" db="EMBL/GenBank/DDBJ databases">
        <title>Genomic Encyclopedia of Archaeal and Bacterial Type Strains, Phase II (KMG-II): from individual species to whole genera.</title>
        <authorList>
            <person name="Goeker M."/>
        </authorList>
    </citation>
    <scope>NUCLEOTIDE SEQUENCE [LARGE SCALE GENOMIC DNA]</scope>
    <source>
        <strain evidence="3 4">VM1</strain>
    </source>
</reference>
<feature type="transmembrane region" description="Helical" evidence="1">
    <location>
        <begin position="12"/>
        <end position="31"/>
    </location>
</feature>
<dbReference type="Pfam" id="PF09335">
    <property type="entry name" value="VTT_dom"/>
    <property type="match status" value="1"/>
</dbReference>
<dbReference type="AlphaFoldDB" id="A0A3M0BQ92"/>
<dbReference type="EMBL" id="REFO01000011">
    <property type="protein sequence ID" value="RMA96998.1"/>
    <property type="molecule type" value="Genomic_DNA"/>
</dbReference>
<dbReference type="RefSeq" id="WP_121922793.1">
    <property type="nucleotide sequence ID" value="NZ_REFO01000011.1"/>
</dbReference>
<evidence type="ECO:0000313" key="3">
    <source>
        <dbReference type="EMBL" id="RMA96998.1"/>
    </source>
</evidence>
<dbReference type="GO" id="GO:0005886">
    <property type="term" value="C:plasma membrane"/>
    <property type="evidence" value="ECO:0007669"/>
    <property type="project" value="TreeGrafter"/>
</dbReference>
<protein>
    <submittedName>
        <fullName evidence="3">Membrane protein YqaA with SNARE-associated domain</fullName>
    </submittedName>
</protein>
<evidence type="ECO:0000313" key="4">
    <source>
        <dbReference type="Proteomes" id="UP000280842"/>
    </source>
</evidence>
<dbReference type="InterPro" id="IPR032816">
    <property type="entry name" value="VTT_dom"/>
</dbReference>
<evidence type="ECO:0000259" key="2">
    <source>
        <dbReference type="Pfam" id="PF09335"/>
    </source>
</evidence>
<feature type="transmembrane region" description="Helical" evidence="1">
    <location>
        <begin position="99"/>
        <end position="122"/>
    </location>
</feature>
<keyword evidence="1" id="KW-0812">Transmembrane</keyword>
<sequence>MFETLKSFAEEIVADYGYIGIFLVAFTESIIQPVPPDPFITGGTAFGLNVITAAIIAAIGSVLGGIVGYFLGKFLGEPFVKKFVKEKHYEKGELLFRKYGIWAVIIAGITPIPFKVICWLAGIFEMPLGGFILGAFLGRFPRFLAMAFLGQYLGHL</sequence>
<feature type="domain" description="VTT" evidence="2">
    <location>
        <begin position="40"/>
        <end position="151"/>
    </location>
</feature>
<dbReference type="InterPro" id="IPR051311">
    <property type="entry name" value="DedA_domain"/>
</dbReference>
<dbReference type="PANTHER" id="PTHR42709:SF11">
    <property type="entry name" value="DEDA FAMILY PROTEIN"/>
    <property type="match status" value="1"/>
</dbReference>
<keyword evidence="1" id="KW-0472">Membrane</keyword>
<dbReference type="Proteomes" id="UP000280842">
    <property type="component" value="Unassembled WGS sequence"/>
</dbReference>
<keyword evidence="1" id="KW-1133">Transmembrane helix</keyword>
<evidence type="ECO:0000256" key="1">
    <source>
        <dbReference type="SAM" id="Phobius"/>
    </source>
</evidence>
<dbReference type="OrthoDB" id="9810270at2"/>
<organism evidence="3 4">
    <name type="scientific">Hydrogenothermus marinus</name>
    <dbReference type="NCBI Taxonomy" id="133270"/>
    <lineage>
        <taxon>Bacteria</taxon>
        <taxon>Pseudomonadati</taxon>
        <taxon>Aquificota</taxon>
        <taxon>Aquificia</taxon>
        <taxon>Aquificales</taxon>
        <taxon>Hydrogenothermaceae</taxon>
        <taxon>Hydrogenothermus</taxon>
    </lineage>
</organism>
<gene>
    <name evidence="3" type="ORF">CLV39_0650</name>
</gene>
<feature type="transmembrane region" description="Helical" evidence="1">
    <location>
        <begin position="51"/>
        <end position="72"/>
    </location>
</feature>
<feature type="transmembrane region" description="Helical" evidence="1">
    <location>
        <begin position="128"/>
        <end position="149"/>
    </location>
</feature>